<dbReference type="OrthoDB" id="13807at2759"/>
<keyword evidence="10" id="KW-1185">Reference proteome</keyword>
<dbReference type="VEuPathDB" id="MicrosporidiaDB:VCUG_00203"/>
<protein>
    <recommendedName>
        <fullName evidence="2">H/ACA ribonucleoprotein complex subunit NOP10</fullName>
    </recommendedName>
    <alternativeName>
        <fullName evidence="6">Nucleolar protein 10</fullName>
    </alternativeName>
    <alternativeName>
        <fullName evidence="7">Nucleolar protein family A member 3</fullName>
    </alternativeName>
    <alternativeName>
        <fullName evidence="8">snoRNP protein NOP10</fullName>
    </alternativeName>
</protein>
<evidence type="ECO:0000256" key="6">
    <source>
        <dbReference type="ARBA" id="ARBA00030185"/>
    </source>
</evidence>
<dbReference type="InterPro" id="IPR036756">
    <property type="entry name" value="H/ACA_rnp_Nop10_sf"/>
</dbReference>
<sequence>MLKHRILNGKKVYTLDQKETDSHPARFSPIDSFSEERVRLKIKYGMPPFEERDGVEE</sequence>
<dbReference type="SUPFAM" id="SSF144210">
    <property type="entry name" value="Nop10-like SnoRNP"/>
    <property type="match status" value="1"/>
</dbReference>
<keyword evidence="4" id="KW-0698">rRNA processing</keyword>
<evidence type="ECO:0000256" key="7">
    <source>
        <dbReference type="ARBA" id="ARBA00031779"/>
    </source>
</evidence>
<evidence type="ECO:0000313" key="10">
    <source>
        <dbReference type="Proteomes" id="UP000011081"/>
    </source>
</evidence>
<evidence type="ECO:0000256" key="8">
    <source>
        <dbReference type="ARBA" id="ARBA00032266"/>
    </source>
</evidence>
<dbReference type="GO" id="GO:1990904">
    <property type="term" value="C:ribonucleoprotein complex"/>
    <property type="evidence" value="ECO:0007669"/>
    <property type="project" value="UniProtKB-KW"/>
</dbReference>
<keyword evidence="3" id="KW-0690">Ribosome biogenesis</keyword>
<proteinExistence type="inferred from homology"/>
<evidence type="ECO:0000256" key="5">
    <source>
        <dbReference type="ARBA" id="ARBA00023274"/>
    </source>
</evidence>
<comment type="similarity">
    <text evidence="1">Belongs to the NOP10 family.</text>
</comment>
<dbReference type="GO" id="GO:0006364">
    <property type="term" value="P:rRNA processing"/>
    <property type="evidence" value="ECO:0007669"/>
    <property type="project" value="UniProtKB-KW"/>
</dbReference>
<evidence type="ECO:0000256" key="2">
    <source>
        <dbReference type="ARBA" id="ARBA00021838"/>
    </source>
</evidence>
<evidence type="ECO:0000313" key="9">
    <source>
        <dbReference type="EMBL" id="ELA48367.1"/>
    </source>
</evidence>
<evidence type="ECO:0000256" key="1">
    <source>
        <dbReference type="ARBA" id="ARBA00009462"/>
    </source>
</evidence>
<dbReference type="GeneID" id="19878094"/>
<evidence type="ECO:0000256" key="4">
    <source>
        <dbReference type="ARBA" id="ARBA00022552"/>
    </source>
</evidence>
<name>L2GYG2_VAVCU</name>
<dbReference type="InParanoid" id="L2GYG2"/>
<evidence type="ECO:0000256" key="3">
    <source>
        <dbReference type="ARBA" id="ARBA00022517"/>
    </source>
</evidence>
<reference evidence="10" key="1">
    <citation type="submission" date="2011-03" db="EMBL/GenBank/DDBJ databases">
        <title>The genome sequence of Vavraia culicis strain floridensis.</title>
        <authorList>
            <consortium name="The Broad Institute Genome Sequencing Platform"/>
            <person name="Cuomo C."/>
            <person name="Becnel J."/>
            <person name="Sanscrainte N."/>
            <person name="Young S.K."/>
            <person name="Zeng Q."/>
            <person name="Gargeya S."/>
            <person name="Fitzgerald M."/>
            <person name="Haas B."/>
            <person name="Abouelleil A."/>
            <person name="Alvarado L."/>
            <person name="Arachchi H.M."/>
            <person name="Berlin A."/>
            <person name="Chapman S.B."/>
            <person name="Gearin G."/>
            <person name="Goldberg J."/>
            <person name="Griggs A."/>
            <person name="Gujja S."/>
            <person name="Hansen M."/>
            <person name="Heiman D."/>
            <person name="Howarth C."/>
            <person name="Larimer J."/>
            <person name="Lui A."/>
            <person name="MacDonald P.J.P."/>
            <person name="McCowen C."/>
            <person name="Montmayeur A."/>
            <person name="Murphy C."/>
            <person name="Neiman D."/>
            <person name="Pearson M."/>
            <person name="Priest M."/>
            <person name="Roberts A."/>
            <person name="Saif S."/>
            <person name="Shea T."/>
            <person name="Sisk P."/>
            <person name="Stolte C."/>
            <person name="Sykes S."/>
            <person name="Wortman J."/>
            <person name="Nusbaum C."/>
            <person name="Birren B."/>
        </authorList>
    </citation>
    <scope>NUCLEOTIDE SEQUENCE [LARGE SCALE GENOMIC DNA]</scope>
    <source>
        <strain evidence="10">floridensis</strain>
    </source>
</reference>
<gene>
    <name evidence="9" type="ORF">VCUG_00203</name>
</gene>
<organism evidence="9 10">
    <name type="scientific">Vavraia culicis (isolate floridensis)</name>
    <name type="common">Microsporidian parasite</name>
    <dbReference type="NCBI Taxonomy" id="948595"/>
    <lineage>
        <taxon>Eukaryota</taxon>
        <taxon>Fungi</taxon>
        <taxon>Fungi incertae sedis</taxon>
        <taxon>Microsporidia</taxon>
        <taxon>Pleistophoridae</taxon>
        <taxon>Vavraia</taxon>
    </lineage>
</organism>
<dbReference type="Proteomes" id="UP000011081">
    <property type="component" value="Unassembled WGS sequence"/>
</dbReference>
<dbReference type="Pfam" id="PF04135">
    <property type="entry name" value="Nop10p"/>
    <property type="match status" value="1"/>
</dbReference>
<dbReference type="Gene3D" id="2.20.28.40">
    <property type="entry name" value="H/ACA ribonucleoprotein complex, subunit Nop10"/>
    <property type="match status" value="1"/>
</dbReference>
<dbReference type="GO" id="GO:0001522">
    <property type="term" value="P:pseudouridine synthesis"/>
    <property type="evidence" value="ECO:0007669"/>
    <property type="project" value="InterPro"/>
</dbReference>
<dbReference type="InterPro" id="IPR007264">
    <property type="entry name" value="H/ACA_rnp_Nop10"/>
</dbReference>
<accession>L2GYG2</accession>
<dbReference type="HOGENOM" id="CLU_184680_3_0_1"/>
<dbReference type="RefSeq" id="XP_008073224.1">
    <property type="nucleotide sequence ID" value="XM_008075033.1"/>
</dbReference>
<dbReference type="GO" id="GO:0030515">
    <property type="term" value="F:snoRNA binding"/>
    <property type="evidence" value="ECO:0007669"/>
    <property type="project" value="InterPro"/>
</dbReference>
<keyword evidence="5" id="KW-0687">Ribonucleoprotein</keyword>
<dbReference type="AlphaFoldDB" id="L2GYG2"/>
<dbReference type="EMBL" id="GL877405">
    <property type="protein sequence ID" value="ELA48367.1"/>
    <property type="molecule type" value="Genomic_DNA"/>
</dbReference>